<organism evidence="1 2">
    <name type="scientific">Bradymonas sediminis</name>
    <dbReference type="NCBI Taxonomy" id="1548548"/>
    <lineage>
        <taxon>Bacteria</taxon>
        <taxon>Deltaproteobacteria</taxon>
        <taxon>Bradymonadales</taxon>
        <taxon>Bradymonadaceae</taxon>
        <taxon>Bradymonas</taxon>
    </lineage>
</organism>
<dbReference type="Proteomes" id="UP000249799">
    <property type="component" value="Chromosome"/>
</dbReference>
<dbReference type="RefSeq" id="WP_111335191.1">
    <property type="nucleotide sequence ID" value="NZ_CP030032.1"/>
</dbReference>
<dbReference type="EMBL" id="CP030032">
    <property type="protein sequence ID" value="AWV90042.1"/>
    <property type="molecule type" value="Genomic_DNA"/>
</dbReference>
<evidence type="ECO:0000313" key="2">
    <source>
        <dbReference type="Proteomes" id="UP000249799"/>
    </source>
</evidence>
<dbReference type="InterPro" id="IPR016024">
    <property type="entry name" value="ARM-type_fold"/>
</dbReference>
<dbReference type="Gene3D" id="1.25.10.10">
    <property type="entry name" value="Leucine-rich Repeat Variant"/>
    <property type="match status" value="1"/>
</dbReference>
<dbReference type="AlphaFoldDB" id="A0A2Z4FM82"/>
<name>A0A2Z4FM82_9DELT</name>
<dbReference type="InterPro" id="IPR004155">
    <property type="entry name" value="PBS_lyase_HEAT"/>
</dbReference>
<dbReference type="KEGG" id="bsed:DN745_12105"/>
<evidence type="ECO:0000313" key="1">
    <source>
        <dbReference type="EMBL" id="AWV90042.1"/>
    </source>
</evidence>
<protein>
    <submittedName>
        <fullName evidence="1">Uncharacterized protein</fullName>
    </submittedName>
</protein>
<proteinExistence type="predicted"/>
<dbReference type="OrthoDB" id="5486934at2"/>
<dbReference type="SMART" id="SM00567">
    <property type="entry name" value="EZ_HEAT"/>
    <property type="match status" value="2"/>
</dbReference>
<gene>
    <name evidence="1" type="ORF">DN745_12105</name>
</gene>
<dbReference type="SUPFAM" id="SSF48371">
    <property type="entry name" value="ARM repeat"/>
    <property type="match status" value="1"/>
</dbReference>
<accession>A0A2Z4FM82</accession>
<dbReference type="InterPro" id="IPR011989">
    <property type="entry name" value="ARM-like"/>
</dbReference>
<sequence length="430" mass="47714">MARIQLITNVSDFGFFLGVAKSRARLVAATLTMLAITGGTGVWMANYILETSQSVGLNLVIITLTMILVLITSYFMAMLVGDLFFPGPWREQVLLGQTPADDSMVSIDDHNLEFVIVLAISVVLNAFALNYITDGFMDRYQAEGFFAVQLRSDDVEDRIDALSTIAEPMNFELWKRPGLKEIVTDAFDDPDERVRMRAYWTAGLFKDINAQPALIKVLEGGASAGEKKEAAVALGKINDPEISRAALEALAAENAAPEATVGALRGLGLLAKEESLQVAMDLSASSDESVMMHAFWLIRQIGSDKARTLVKEGIAQEPTGNRRCALYDTLKMVATPDDVLWAKREFQTTDPALPESTECEFVVWTDHDESKHILIYGDSYREKLMKIVANADAFAEKDWFQLQVNDPELPFRLRQVGTAVLRQIEEAKYR</sequence>
<keyword evidence="2" id="KW-1185">Reference proteome</keyword>
<reference evidence="1 2" key="1">
    <citation type="submission" date="2018-06" db="EMBL/GenBank/DDBJ databases">
        <title>Lujinxingia sediminis gen. nov. sp. nov., a new facultative anaerobic member of the class Deltaproteobacteria, and proposal of Lujinxingaceae fam. nov.</title>
        <authorList>
            <person name="Guo L.-Y."/>
            <person name="Li C.-M."/>
            <person name="Wang S."/>
            <person name="Du Z.-J."/>
        </authorList>
    </citation>
    <scope>NUCLEOTIDE SEQUENCE [LARGE SCALE GENOMIC DNA]</scope>
    <source>
        <strain evidence="1 2">FA350</strain>
    </source>
</reference>